<dbReference type="NCBIfam" id="NF041742">
    <property type="entry name" value="WGxxGxxG_fam"/>
    <property type="match status" value="1"/>
</dbReference>
<dbReference type="NCBIfam" id="NF038039">
    <property type="entry name" value="WGxxGxxG-CTERM"/>
    <property type="match status" value="1"/>
</dbReference>
<sequence>MSFSKLAKVASVSVLSFGLVAVPFSISASAQETTNPVEDTVESTQAAVENTDFDWGLLGLLGLIGLAGLAGRGRRDDVRDVDTRYRNEHRTDADPSYQPGAPTNTRTDVPRYRDPNAINRTDYRE</sequence>
<evidence type="ECO:0000313" key="4">
    <source>
        <dbReference type="EMBL" id="WAL59005.1"/>
    </source>
</evidence>
<evidence type="ECO:0000256" key="1">
    <source>
        <dbReference type="SAM" id="MobiDB-lite"/>
    </source>
</evidence>
<evidence type="ECO:0000256" key="3">
    <source>
        <dbReference type="SAM" id="SignalP"/>
    </source>
</evidence>
<feature type="transmembrane region" description="Helical" evidence="2">
    <location>
        <begin position="54"/>
        <end position="71"/>
    </location>
</feature>
<accession>A0A9E8Z9H5</accession>
<feature type="region of interest" description="Disordered" evidence="1">
    <location>
        <begin position="71"/>
        <end position="125"/>
    </location>
</feature>
<feature type="chain" id="PRO_5039623161" evidence="3">
    <location>
        <begin position="31"/>
        <end position="125"/>
    </location>
</feature>
<dbReference type="Proteomes" id="UP001163152">
    <property type="component" value="Chromosome"/>
</dbReference>
<keyword evidence="5" id="KW-1185">Reference proteome</keyword>
<organism evidence="4 5">
    <name type="scientific">Thermocoleostomius sinensis A174</name>
    <dbReference type="NCBI Taxonomy" id="2016057"/>
    <lineage>
        <taxon>Bacteria</taxon>
        <taxon>Bacillati</taxon>
        <taxon>Cyanobacteriota</taxon>
        <taxon>Cyanophyceae</taxon>
        <taxon>Oculatellales</taxon>
        <taxon>Oculatellaceae</taxon>
        <taxon>Thermocoleostomius</taxon>
    </lineage>
</organism>
<dbReference type="RefSeq" id="WP_268608498.1">
    <property type="nucleotide sequence ID" value="NZ_CP113797.1"/>
</dbReference>
<dbReference type="KEGG" id="tsin:OXH18_17740"/>
<keyword evidence="3" id="KW-0732">Signal</keyword>
<protein>
    <submittedName>
        <fullName evidence="4">WGxxGxxG-CTERM domain-containing protein</fullName>
    </submittedName>
</protein>
<keyword evidence="2" id="KW-1133">Transmembrane helix</keyword>
<proteinExistence type="predicted"/>
<evidence type="ECO:0000256" key="2">
    <source>
        <dbReference type="SAM" id="Phobius"/>
    </source>
</evidence>
<keyword evidence="2" id="KW-0472">Membrane</keyword>
<evidence type="ECO:0000313" key="5">
    <source>
        <dbReference type="Proteomes" id="UP001163152"/>
    </source>
</evidence>
<dbReference type="EMBL" id="CP113797">
    <property type="protein sequence ID" value="WAL59005.1"/>
    <property type="molecule type" value="Genomic_DNA"/>
</dbReference>
<keyword evidence="2" id="KW-0812">Transmembrane</keyword>
<feature type="compositionally biased region" description="Basic and acidic residues" evidence="1">
    <location>
        <begin position="73"/>
        <end position="93"/>
    </location>
</feature>
<feature type="signal peptide" evidence="3">
    <location>
        <begin position="1"/>
        <end position="30"/>
    </location>
</feature>
<gene>
    <name evidence="4" type="ORF">OXH18_17740</name>
</gene>
<dbReference type="AlphaFoldDB" id="A0A9E8Z9H5"/>
<name>A0A9E8Z9H5_9CYAN</name>
<reference evidence="4" key="1">
    <citation type="submission" date="2022-12" db="EMBL/GenBank/DDBJ databases">
        <title>Polyphasic identification of a Novel Hot-Spring Cyanobacterium Ocullathermofonsia sinensis gen nov. sp. nov. and Genomic Insights on its Adaptations to the Thermal Habitat.</title>
        <authorList>
            <person name="Daroch M."/>
            <person name="Tang J."/>
            <person name="Jiang Y."/>
        </authorList>
    </citation>
    <scope>NUCLEOTIDE SEQUENCE</scope>
    <source>
        <strain evidence="4">PKUAC-SCTA174</strain>
    </source>
</reference>